<reference evidence="8 9" key="1">
    <citation type="journal article" date="2012" name="PLoS Pathog.">
        <title>Diverse lifestyles and strategies of plant pathogenesis encoded in the genomes of eighteen Dothideomycetes fungi.</title>
        <authorList>
            <person name="Ohm R.A."/>
            <person name="Feau N."/>
            <person name="Henrissat B."/>
            <person name="Schoch C.L."/>
            <person name="Horwitz B.A."/>
            <person name="Barry K.W."/>
            <person name="Condon B.J."/>
            <person name="Copeland A.C."/>
            <person name="Dhillon B."/>
            <person name="Glaser F."/>
            <person name="Hesse C.N."/>
            <person name="Kosti I."/>
            <person name="LaButti K."/>
            <person name="Lindquist E.A."/>
            <person name="Lucas S."/>
            <person name="Salamov A.A."/>
            <person name="Bradshaw R.E."/>
            <person name="Ciuffetti L."/>
            <person name="Hamelin R.C."/>
            <person name="Kema G.H.J."/>
            <person name="Lawrence C."/>
            <person name="Scott J.A."/>
            <person name="Spatafora J.W."/>
            <person name="Turgeon B.G."/>
            <person name="de Wit P.J.G.M."/>
            <person name="Zhong S."/>
            <person name="Goodwin S.B."/>
            <person name="Grigoriev I.V."/>
        </authorList>
    </citation>
    <scope>NUCLEOTIDE SEQUENCE [LARGE SCALE GENOMIC DNA]</scope>
    <source>
        <strain evidence="8 9">SO2202</strain>
    </source>
</reference>
<dbReference type="InterPro" id="IPR000387">
    <property type="entry name" value="Tyr_Pase_dom"/>
</dbReference>
<evidence type="ECO:0000259" key="6">
    <source>
        <dbReference type="PROSITE" id="PS50054"/>
    </source>
</evidence>
<dbReference type="InterPro" id="IPR016130">
    <property type="entry name" value="Tyr_Pase_AS"/>
</dbReference>
<dbReference type="PROSITE" id="PS50056">
    <property type="entry name" value="TYR_PHOSPHATASE_2"/>
    <property type="match status" value="1"/>
</dbReference>
<evidence type="ECO:0000256" key="2">
    <source>
        <dbReference type="ARBA" id="ARBA00022801"/>
    </source>
</evidence>
<dbReference type="GO" id="GO:0007165">
    <property type="term" value="P:signal transduction"/>
    <property type="evidence" value="ECO:0007669"/>
    <property type="project" value="TreeGrafter"/>
</dbReference>
<proteinExistence type="inferred from homology"/>
<keyword evidence="3" id="KW-0904">Protein phosphatase</keyword>
<dbReference type="PROSITE" id="PS50054">
    <property type="entry name" value="TYR_PHOSPHATASE_DUAL"/>
    <property type="match status" value="1"/>
</dbReference>
<name>M3DCZ7_SPHMS</name>
<dbReference type="eggNOG" id="KOG1716">
    <property type="taxonomic scope" value="Eukaryota"/>
</dbReference>
<comment type="catalytic activity">
    <reaction evidence="5">
        <text>O-phospho-L-threonyl-[protein] + H2O = L-threonyl-[protein] + phosphate</text>
        <dbReference type="Rhea" id="RHEA:47004"/>
        <dbReference type="Rhea" id="RHEA-COMP:11060"/>
        <dbReference type="Rhea" id="RHEA-COMP:11605"/>
        <dbReference type="ChEBI" id="CHEBI:15377"/>
        <dbReference type="ChEBI" id="CHEBI:30013"/>
        <dbReference type="ChEBI" id="CHEBI:43474"/>
        <dbReference type="ChEBI" id="CHEBI:61977"/>
        <dbReference type="EC" id="3.1.3.16"/>
    </reaction>
</comment>
<dbReference type="PANTHER" id="PTHR45948">
    <property type="entry name" value="DUAL SPECIFICITY PROTEIN PHOSPHATASE DDB_G0269404-RELATED"/>
    <property type="match status" value="1"/>
</dbReference>
<evidence type="ECO:0000313" key="9">
    <source>
        <dbReference type="Proteomes" id="UP000016931"/>
    </source>
</evidence>
<dbReference type="Gene3D" id="3.90.190.10">
    <property type="entry name" value="Protein tyrosine phosphatase superfamily"/>
    <property type="match status" value="1"/>
</dbReference>
<comment type="catalytic activity">
    <reaction evidence="4">
        <text>O-phospho-L-seryl-[protein] + H2O = L-seryl-[protein] + phosphate</text>
        <dbReference type="Rhea" id="RHEA:20629"/>
        <dbReference type="Rhea" id="RHEA-COMP:9863"/>
        <dbReference type="Rhea" id="RHEA-COMP:11604"/>
        <dbReference type="ChEBI" id="CHEBI:15377"/>
        <dbReference type="ChEBI" id="CHEBI:29999"/>
        <dbReference type="ChEBI" id="CHEBI:43474"/>
        <dbReference type="ChEBI" id="CHEBI:83421"/>
        <dbReference type="EC" id="3.1.3.16"/>
    </reaction>
</comment>
<dbReference type="GO" id="GO:0004722">
    <property type="term" value="F:protein serine/threonine phosphatase activity"/>
    <property type="evidence" value="ECO:0007669"/>
    <property type="project" value="UniProtKB-EC"/>
</dbReference>
<dbReference type="GO" id="GO:0004725">
    <property type="term" value="F:protein tyrosine phosphatase activity"/>
    <property type="evidence" value="ECO:0007669"/>
    <property type="project" value="TreeGrafter"/>
</dbReference>
<keyword evidence="2" id="KW-0378">Hydrolase</keyword>
<dbReference type="PROSITE" id="PS00383">
    <property type="entry name" value="TYR_PHOSPHATASE_1"/>
    <property type="match status" value="1"/>
</dbReference>
<dbReference type="GeneID" id="27904708"/>
<keyword evidence="9" id="KW-1185">Reference proteome</keyword>
<gene>
    <name evidence="8" type="ORF">SEPMUDRAFT_154593</name>
</gene>
<accession>M3DCZ7</accession>
<evidence type="ECO:0000256" key="5">
    <source>
        <dbReference type="ARBA" id="ARBA00048336"/>
    </source>
</evidence>
<dbReference type="EMBL" id="KB456261">
    <property type="protein sequence ID" value="EMF15885.1"/>
    <property type="molecule type" value="Genomic_DNA"/>
</dbReference>
<dbReference type="CDD" id="cd14518">
    <property type="entry name" value="DSP_fungal_YVH1"/>
    <property type="match status" value="1"/>
</dbReference>
<dbReference type="Pfam" id="PF00782">
    <property type="entry name" value="DSPc"/>
    <property type="match status" value="1"/>
</dbReference>
<dbReference type="AlphaFoldDB" id="M3DCZ7"/>
<organism evidence="8 9">
    <name type="scientific">Sphaerulina musiva (strain SO2202)</name>
    <name type="common">Poplar stem canker fungus</name>
    <name type="synonym">Septoria musiva</name>
    <dbReference type="NCBI Taxonomy" id="692275"/>
    <lineage>
        <taxon>Eukaryota</taxon>
        <taxon>Fungi</taxon>
        <taxon>Dikarya</taxon>
        <taxon>Ascomycota</taxon>
        <taxon>Pezizomycotina</taxon>
        <taxon>Dothideomycetes</taxon>
        <taxon>Dothideomycetidae</taxon>
        <taxon>Mycosphaerellales</taxon>
        <taxon>Mycosphaerellaceae</taxon>
        <taxon>Sphaerulina</taxon>
    </lineage>
</organism>
<feature type="domain" description="Tyrosine-protein phosphatase" evidence="6">
    <location>
        <begin position="7"/>
        <end position="151"/>
    </location>
</feature>
<dbReference type="SUPFAM" id="SSF52799">
    <property type="entry name" value="(Phosphotyrosine protein) phosphatases II"/>
    <property type="match status" value="1"/>
</dbReference>
<dbReference type="InterPro" id="IPR029021">
    <property type="entry name" value="Prot-tyrosine_phosphatase-like"/>
</dbReference>
<comment type="similarity">
    <text evidence="1">Belongs to the protein-tyrosine phosphatase family. Non-receptor class dual specificity subfamily.</text>
</comment>
<dbReference type="STRING" id="692275.M3DCZ7"/>
<dbReference type="OrthoDB" id="10252009at2759"/>
<evidence type="ECO:0000259" key="7">
    <source>
        <dbReference type="PROSITE" id="PS50056"/>
    </source>
</evidence>
<dbReference type="PANTHER" id="PTHR45948:SF2">
    <property type="entry name" value="DUAL SPECIFICITY PROTEIN PHOSPHATASE"/>
    <property type="match status" value="1"/>
</dbReference>
<evidence type="ECO:0000313" key="8">
    <source>
        <dbReference type="EMBL" id="EMF15885.1"/>
    </source>
</evidence>
<protein>
    <submittedName>
        <fullName evidence="8">Phosphatases II</fullName>
    </submittedName>
</protein>
<dbReference type="InterPro" id="IPR020422">
    <property type="entry name" value="TYR_PHOSPHATASE_DUAL_dom"/>
</dbReference>
<dbReference type="Proteomes" id="UP000016931">
    <property type="component" value="Unassembled WGS sequence"/>
</dbReference>
<evidence type="ECO:0000256" key="4">
    <source>
        <dbReference type="ARBA" id="ARBA00047761"/>
    </source>
</evidence>
<sequence length="190" mass="21791">MGWLDKVPRTEGGGLWIGGYAALHSQQPLFQQAKITHVISVLDYEIYEADYLQLYTRLHIPLDDDPNENILQHLHKTTEFTEEALRNGGAVFVHCAMGKSRSATVCCAYLMWKYNLTPDAALEQVREGRGVADPNPGFMEQLDVYYRMLHAENQVAATGIYNAFLNERDTMRDWYTFRPYRRQADPGSKL</sequence>
<evidence type="ECO:0000256" key="3">
    <source>
        <dbReference type="ARBA" id="ARBA00022912"/>
    </source>
</evidence>
<dbReference type="OMA" id="CAYLMWK"/>
<dbReference type="HOGENOM" id="CLU_027074_11_2_1"/>
<dbReference type="SMART" id="SM00195">
    <property type="entry name" value="DSPc"/>
    <property type="match status" value="1"/>
</dbReference>
<dbReference type="InterPro" id="IPR000340">
    <property type="entry name" value="Dual-sp_phosphatase_cat-dom"/>
</dbReference>
<dbReference type="GO" id="GO:0005829">
    <property type="term" value="C:cytosol"/>
    <property type="evidence" value="ECO:0007669"/>
    <property type="project" value="TreeGrafter"/>
</dbReference>
<evidence type="ECO:0000256" key="1">
    <source>
        <dbReference type="ARBA" id="ARBA00008601"/>
    </source>
</evidence>
<dbReference type="RefSeq" id="XP_016764006.1">
    <property type="nucleotide sequence ID" value="XM_016907571.1"/>
</dbReference>
<feature type="domain" description="Tyrosine specific protein phosphatases" evidence="7">
    <location>
        <begin position="68"/>
        <end position="129"/>
    </location>
</feature>